<accession>A0A4Z1DFP0</accession>
<proteinExistence type="predicted"/>
<keyword evidence="2" id="KW-1185">Reference proteome</keyword>
<evidence type="ECO:0000313" key="2">
    <source>
        <dbReference type="Proteomes" id="UP000298159"/>
    </source>
</evidence>
<dbReference type="AlphaFoldDB" id="A0A4Z1DFP0"/>
<keyword evidence="1" id="KW-0418">Kinase</keyword>
<dbReference type="Gene3D" id="3.40.50.300">
    <property type="entry name" value="P-loop containing nucleotide triphosphate hydrolases"/>
    <property type="match status" value="1"/>
</dbReference>
<dbReference type="Pfam" id="PF07931">
    <property type="entry name" value="CPT"/>
    <property type="match status" value="1"/>
</dbReference>
<organism evidence="1 2">
    <name type="scientific">Streptomyces bauhiniae</name>
    <dbReference type="NCBI Taxonomy" id="2340725"/>
    <lineage>
        <taxon>Bacteria</taxon>
        <taxon>Bacillati</taxon>
        <taxon>Actinomycetota</taxon>
        <taxon>Actinomycetes</taxon>
        <taxon>Kitasatosporales</taxon>
        <taxon>Streptomycetaceae</taxon>
        <taxon>Streptomyces</taxon>
    </lineage>
</organism>
<sequence length="189" mass="20697">MKAGILLYGPPASGKDTISAALTEQDPGLVQFQRLKIGPGRTHGYRLGTQAQLEQLEAEGLVLYRNDRYDSVYLVDRPGLEALFGQGRTPVIHLGQLAGIHALQSGYRAAWLTVRLDCSREVTAARSVARGDTDTSARLAAWDATSDDLRGHDPAIWDLHIRTDQHDPAESAETIRRTLASRERSVVQG</sequence>
<dbReference type="InterPro" id="IPR027417">
    <property type="entry name" value="P-loop_NTPase"/>
</dbReference>
<dbReference type="RefSeq" id="WP_135783840.1">
    <property type="nucleotide sequence ID" value="NZ_SRRT01000001.1"/>
</dbReference>
<dbReference type="Proteomes" id="UP000298159">
    <property type="component" value="Unassembled WGS sequence"/>
</dbReference>
<dbReference type="GeneID" id="95446366"/>
<evidence type="ECO:0000313" key="1">
    <source>
        <dbReference type="EMBL" id="TGN81311.1"/>
    </source>
</evidence>
<comment type="caution">
    <text evidence="1">The sequence shown here is derived from an EMBL/GenBank/DDBJ whole genome shotgun (WGS) entry which is preliminary data.</text>
</comment>
<dbReference type="GO" id="GO:0016301">
    <property type="term" value="F:kinase activity"/>
    <property type="evidence" value="ECO:0007669"/>
    <property type="project" value="UniProtKB-KW"/>
</dbReference>
<dbReference type="EMBL" id="SRRT01000001">
    <property type="protein sequence ID" value="TGN81311.1"/>
    <property type="molecule type" value="Genomic_DNA"/>
</dbReference>
<reference evidence="1 2" key="1">
    <citation type="submission" date="2019-04" db="EMBL/GenBank/DDBJ databases">
        <title>Streptomyces sp. nov. Bv016 isolated from bark of Buahinia variegata.</title>
        <authorList>
            <person name="Kanchanasin P."/>
            <person name="Tanasupawat S."/>
            <person name="Yuki M."/>
            <person name="Kudo T."/>
        </authorList>
    </citation>
    <scope>NUCLEOTIDE SEQUENCE [LARGE SCALE GENOMIC DNA]</scope>
    <source>
        <strain evidence="1 2">Bv016</strain>
    </source>
</reference>
<gene>
    <name evidence="1" type="ORF">E5083_01970</name>
</gene>
<name>A0A4Z1DFP0_9ACTN</name>
<keyword evidence="1" id="KW-0808">Transferase</keyword>
<dbReference type="SUPFAM" id="SSF52540">
    <property type="entry name" value="P-loop containing nucleoside triphosphate hydrolases"/>
    <property type="match status" value="1"/>
</dbReference>
<protein>
    <submittedName>
        <fullName evidence="1">Guanylate kinase</fullName>
    </submittedName>
</protein>